<evidence type="ECO:0000256" key="4">
    <source>
        <dbReference type="ARBA" id="ARBA00023136"/>
    </source>
</evidence>
<feature type="transmembrane region" description="Helical" evidence="7">
    <location>
        <begin position="147"/>
        <end position="166"/>
    </location>
</feature>
<dbReference type="OrthoDB" id="413400at2759"/>
<evidence type="ECO:0000313" key="10">
    <source>
        <dbReference type="EMBL" id="KAF5333351.1"/>
    </source>
</evidence>
<keyword evidence="11" id="KW-1185">Reference proteome</keyword>
<evidence type="ECO:0000256" key="1">
    <source>
        <dbReference type="ARBA" id="ARBA00022692"/>
    </source>
</evidence>
<feature type="compositionally biased region" description="Basic residues" evidence="6">
    <location>
        <begin position="329"/>
        <end position="339"/>
    </location>
</feature>
<proteinExistence type="predicted"/>
<name>A0A8H5C1R1_9AGAR</name>
<feature type="compositionally biased region" description="Acidic residues" evidence="6">
    <location>
        <begin position="281"/>
        <end position="297"/>
    </location>
</feature>
<dbReference type="PANTHER" id="PTHR44653:SF2">
    <property type="entry name" value="DNAJ HOMOLOG SUBFAMILY C MEMBER 1"/>
    <property type="match status" value="1"/>
</dbReference>
<dbReference type="Proteomes" id="UP000541558">
    <property type="component" value="Unassembled WGS sequence"/>
</dbReference>
<feature type="region of interest" description="Disordered" evidence="6">
    <location>
        <begin position="275"/>
        <end position="339"/>
    </location>
</feature>
<evidence type="ECO:0000256" key="3">
    <source>
        <dbReference type="ARBA" id="ARBA00022989"/>
    </source>
</evidence>
<keyword evidence="1 7" id="KW-0812">Transmembrane</keyword>
<dbReference type="SUPFAM" id="SSF46565">
    <property type="entry name" value="Chaperone J-domain"/>
    <property type="match status" value="1"/>
</dbReference>
<dbReference type="GO" id="GO:0012505">
    <property type="term" value="C:endomembrane system"/>
    <property type="evidence" value="ECO:0007669"/>
    <property type="project" value="UniProtKB-SubCell"/>
</dbReference>
<accession>A0A8H5C1R1</accession>
<feature type="signal peptide" evidence="8">
    <location>
        <begin position="1"/>
        <end position="20"/>
    </location>
</feature>
<feature type="chain" id="PRO_5034076463" description="J domain-containing protein" evidence="8">
    <location>
        <begin position="21"/>
        <end position="339"/>
    </location>
</feature>
<protein>
    <recommendedName>
        <fullName evidence="9">J domain-containing protein</fullName>
    </recommendedName>
</protein>
<dbReference type="SMART" id="SM00271">
    <property type="entry name" value="DnaJ"/>
    <property type="match status" value="1"/>
</dbReference>
<evidence type="ECO:0000256" key="5">
    <source>
        <dbReference type="ARBA" id="ARBA00037847"/>
    </source>
</evidence>
<reference evidence="10 11" key="1">
    <citation type="journal article" date="2020" name="ISME J.">
        <title>Uncovering the hidden diversity of litter-decomposition mechanisms in mushroom-forming fungi.</title>
        <authorList>
            <person name="Floudas D."/>
            <person name="Bentzer J."/>
            <person name="Ahren D."/>
            <person name="Johansson T."/>
            <person name="Persson P."/>
            <person name="Tunlid A."/>
        </authorList>
    </citation>
    <scope>NUCLEOTIDE SEQUENCE [LARGE SCALE GENOMIC DNA]</scope>
    <source>
        <strain evidence="10 11">CBS 175.51</strain>
    </source>
</reference>
<keyword evidence="4 7" id="KW-0472">Membrane</keyword>
<dbReference type="Gene3D" id="1.10.287.110">
    <property type="entry name" value="DnaJ domain"/>
    <property type="match status" value="1"/>
</dbReference>
<dbReference type="Pfam" id="PF00226">
    <property type="entry name" value="DnaJ"/>
    <property type="match status" value="1"/>
</dbReference>
<dbReference type="PRINTS" id="PR00625">
    <property type="entry name" value="JDOMAIN"/>
</dbReference>
<dbReference type="InterPro" id="IPR036869">
    <property type="entry name" value="J_dom_sf"/>
</dbReference>
<dbReference type="PROSITE" id="PS50076">
    <property type="entry name" value="DNAJ_2"/>
    <property type="match status" value="1"/>
</dbReference>
<keyword evidence="2 8" id="KW-0732">Signal</keyword>
<dbReference type="InterPro" id="IPR052606">
    <property type="entry name" value="DnaJ_domain_protein"/>
</dbReference>
<dbReference type="CDD" id="cd06257">
    <property type="entry name" value="DnaJ"/>
    <property type="match status" value="1"/>
</dbReference>
<feature type="domain" description="J" evidence="9">
    <location>
        <begin position="44"/>
        <end position="127"/>
    </location>
</feature>
<sequence length="339" mass="36674">MKLFSLLFGILAVLATTVLAWDNEDHEIFDLVSELEAAEGKGTTFYSWLDVPSTASTADIAKAYRKKSMVLHPDKNAGVKGIQERFARLGVISAILRNKEKRERCVDLVQSLGGSGNSSTVSYDFFYKNGVPKWRGTGYYYARFRPGLGFVFSFLIIVTSGLQYMVQGFNYKKDLARIEQITGKAKAAAWGPKMVPIAGKRKVRVNLGEARDEDGNVLDNRWIDMVVIGEDVYFLEPNGDQVLIDSSTATPAAITRTWFISLLASLALKVTGKKAAKGAEEVDEGDDAPTVDRDSDDSSSVAGSDGPGSGTSTPGGAVKSGHAATSKAGGKRRKAVKRR</sequence>
<evidence type="ECO:0000256" key="6">
    <source>
        <dbReference type="SAM" id="MobiDB-lite"/>
    </source>
</evidence>
<evidence type="ECO:0000256" key="2">
    <source>
        <dbReference type="ARBA" id="ARBA00022729"/>
    </source>
</evidence>
<evidence type="ECO:0000256" key="8">
    <source>
        <dbReference type="SAM" id="SignalP"/>
    </source>
</evidence>
<organism evidence="10 11">
    <name type="scientific">Ephemerocybe angulata</name>
    <dbReference type="NCBI Taxonomy" id="980116"/>
    <lineage>
        <taxon>Eukaryota</taxon>
        <taxon>Fungi</taxon>
        <taxon>Dikarya</taxon>
        <taxon>Basidiomycota</taxon>
        <taxon>Agaricomycotina</taxon>
        <taxon>Agaricomycetes</taxon>
        <taxon>Agaricomycetidae</taxon>
        <taxon>Agaricales</taxon>
        <taxon>Agaricineae</taxon>
        <taxon>Psathyrellaceae</taxon>
        <taxon>Ephemerocybe</taxon>
    </lineage>
</organism>
<evidence type="ECO:0000259" key="9">
    <source>
        <dbReference type="PROSITE" id="PS50076"/>
    </source>
</evidence>
<dbReference type="InterPro" id="IPR001623">
    <property type="entry name" value="DnaJ_domain"/>
</dbReference>
<dbReference type="AlphaFoldDB" id="A0A8H5C1R1"/>
<keyword evidence="3 7" id="KW-1133">Transmembrane helix</keyword>
<gene>
    <name evidence="10" type="ORF">D9611_002482</name>
</gene>
<dbReference type="EMBL" id="JAACJK010000109">
    <property type="protein sequence ID" value="KAF5333351.1"/>
    <property type="molecule type" value="Genomic_DNA"/>
</dbReference>
<comment type="caution">
    <text evidence="10">The sequence shown here is derived from an EMBL/GenBank/DDBJ whole genome shotgun (WGS) entry which is preliminary data.</text>
</comment>
<comment type="subcellular location">
    <subcellularLocation>
        <location evidence="5">Endomembrane system</location>
        <topology evidence="5">Single-pass membrane protein</topology>
    </subcellularLocation>
</comment>
<feature type="compositionally biased region" description="Low complexity" evidence="6">
    <location>
        <begin position="298"/>
        <end position="316"/>
    </location>
</feature>
<evidence type="ECO:0000256" key="7">
    <source>
        <dbReference type="SAM" id="Phobius"/>
    </source>
</evidence>
<dbReference type="PANTHER" id="PTHR44653">
    <property type="entry name" value="DNAJ HOMOLOG SUBFAMILY C MEMBER 1"/>
    <property type="match status" value="1"/>
</dbReference>
<evidence type="ECO:0000313" key="11">
    <source>
        <dbReference type="Proteomes" id="UP000541558"/>
    </source>
</evidence>